<evidence type="ECO:0000313" key="3">
    <source>
        <dbReference type="Proteomes" id="UP000076532"/>
    </source>
</evidence>
<organism evidence="2 3">
    <name type="scientific">Athelia psychrophila</name>
    <dbReference type="NCBI Taxonomy" id="1759441"/>
    <lineage>
        <taxon>Eukaryota</taxon>
        <taxon>Fungi</taxon>
        <taxon>Dikarya</taxon>
        <taxon>Basidiomycota</taxon>
        <taxon>Agaricomycotina</taxon>
        <taxon>Agaricomycetes</taxon>
        <taxon>Agaricomycetidae</taxon>
        <taxon>Atheliales</taxon>
        <taxon>Atheliaceae</taxon>
        <taxon>Athelia</taxon>
    </lineage>
</organism>
<dbReference type="InterPro" id="IPR027417">
    <property type="entry name" value="P-loop_NTPase"/>
</dbReference>
<feature type="compositionally biased region" description="Polar residues" evidence="1">
    <location>
        <begin position="1"/>
        <end position="12"/>
    </location>
</feature>
<feature type="compositionally biased region" description="Polar residues" evidence="1">
    <location>
        <begin position="19"/>
        <end position="32"/>
    </location>
</feature>
<name>A0A167URC3_9AGAM</name>
<evidence type="ECO:0000313" key="2">
    <source>
        <dbReference type="EMBL" id="KZP04211.1"/>
    </source>
</evidence>
<accession>A0A167URC3</accession>
<dbReference type="OrthoDB" id="8954335at2759"/>
<keyword evidence="3" id="KW-1185">Reference proteome</keyword>
<dbReference type="EMBL" id="KV417946">
    <property type="protein sequence ID" value="KZP04211.1"/>
    <property type="molecule type" value="Genomic_DNA"/>
</dbReference>
<feature type="compositionally biased region" description="Polar residues" evidence="1">
    <location>
        <begin position="105"/>
        <end position="116"/>
    </location>
</feature>
<protein>
    <submittedName>
        <fullName evidence="2">Uncharacterized protein</fullName>
    </submittedName>
</protein>
<reference evidence="2 3" key="1">
    <citation type="journal article" date="2016" name="Mol. Biol. Evol.">
        <title>Comparative Genomics of Early-Diverging Mushroom-Forming Fungi Provides Insights into the Origins of Lignocellulose Decay Capabilities.</title>
        <authorList>
            <person name="Nagy L.G."/>
            <person name="Riley R."/>
            <person name="Tritt A."/>
            <person name="Adam C."/>
            <person name="Daum C."/>
            <person name="Floudas D."/>
            <person name="Sun H."/>
            <person name="Yadav J.S."/>
            <person name="Pangilinan J."/>
            <person name="Larsson K.H."/>
            <person name="Matsuura K."/>
            <person name="Barry K."/>
            <person name="Labutti K."/>
            <person name="Kuo R."/>
            <person name="Ohm R.A."/>
            <person name="Bhattacharya S.S."/>
            <person name="Shirouzu T."/>
            <person name="Yoshinaga Y."/>
            <person name="Martin F.M."/>
            <person name="Grigoriev I.V."/>
            <person name="Hibbett D.S."/>
        </authorList>
    </citation>
    <scope>NUCLEOTIDE SEQUENCE [LARGE SCALE GENOMIC DNA]</scope>
    <source>
        <strain evidence="2 3">CBS 109695</strain>
    </source>
</reference>
<dbReference type="Proteomes" id="UP000076532">
    <property type="component" value="Unassembled WGS sequence"/>
</dbReference>
<evidence type="ECO:0000256" key="1">
    <source>
        <dbReference type="SAM" id="MobiDB-lite"/>
    </source>
</evidence>
<gene>
    <name evidence="2" type="ORF">FIBSPDRAFT_421516</name>
</gene>
<dbReference type="Gene3D" id="3.40.50.300">
    <property type="entry name" value="P-loop containing nucleotide triphosphate hydrolases"/>
    <property type="match status" value="1"/>
</dbReference>
<sequence>MSTTELNVSTTPGPAPEGTQPNPATLASSSQAGVEFPPIGNSTSEGTEANFVTPPTSIHAGSEHDLSAGHGSASEAPTPDAATIASSVKAGSKHDLPAGIGSAPEATTPNAATLASSVKAGSKQDLPAGIGSAPEATTPDAATLDSSVKAASKHDLPAGNGSGSEAPTYTLSPNDRIIIVMGAGNKTFVDYATERNGQTNEHGSKLQTSEIRTVKTTHPKDQGSVTFVVAPGVANREKIFAQIAGLFGKSCKGNVSISAVVHLHQISDNRTTGSPPTDQELSSICGKGAMPRVISATTGKPIKQRNIWKRIMVKSAPTVEHFSDSYDSAWKIIGELPPHGPEYTLSPDDRIIV</sequence>
<proteinExistence type="predicted"/>
<dbReference type="AlphaFoldDB" id="A0A167URC3"/>
<feature type="region of interest" description="Disordered" evidence="1">
    <location>
        <begin position="1"/>
        <end position="169"/>
    </location>
</feature>